<feature type="domain" description="Intradiol ring-cleavage dioxygenases" evidence="7">
    <location>
        <begin position="187"/>
        <end position="316"/>
    </location>
</feature>
<dbReference type="PANTHER" id="PTHR33711:SF7">
    <property type="entry name" value="INTRADIOL RING-CLEAVAGE DIOXYGENASES DOMAIN-CONTAINING PROTEIN-RELATED"/>
    <property type="match status" value="1"/>
</dbReference>
<dbReference type="EMBL" id="FQNC01000086">
    <property type="protein sequence ID" value="SGZ26126.1"/>
    <property type="molecule type" value="Genomic_DNA"/>
</dbReference>
<dbReference type="PANTHER" id="PTHR33711">
    <property type="entry name" value="DIOXYGENASE, PUTATIVE (AFU_ORTHOLOGUE AFUA_2G02910)-RELATED"/>
    <property type="match status" value="1"/>
</dbReference>
<evidence type="ECO:0000313" key="9">
    <source>
        <dbReference type="EMBL" id="SGZ26126.1"/>
    </source>
</evidence>
<dbReference type="InterPro" id="IPR050770">
    <property type="entry name" value="Intradiol_RC_Dioxygenase"/>
</dbReference>
<evidence type="ECO:0000256" key="5">
    <source>
        <dbReference type="ARBA" id="ARBA00023002"/>
    </source>
</evidence>
<evidence type="ECO:0000256" key="1">
    <source>
        <dbReference type="ARBA" id="ARBA00001965"/>
    </source>
</evidence>
<dbReference type="Pfam" id="PF04444">
    <property type="entry name" value="Dioxygenase_N"/>
    <property type="match status" value="1"/>
</dbReference>
<feature type="domain" description="Catechol dioxygenase N-terminal" evidence="8">
    <location>
        <begin position="23"/>
        <end position="96"/>
    </location>
</feature>
<keyword evidence="6" id="KW-0408">Iron</keyword>
<reference evidence="9 10" key="1">
    <citation type="submission" date="2016-11" db="EMBL/GenBank/DDBJ databases">
        <authorList>
            <person name="Jaros S."/>
            <person name="Januszkiewicz K."/>
            <person name="Wedrychowicz H."/>
        </authorList>
    </citation>
    <scope>NUCLEOTIDE SEQUENCE [LARGE SCALE GENOMIC DNA]</scope>
</reference>
<dbReference type="Proteomes" id="UP000249464">
    <property type="component" value="Unassembled WGS sequence"/>
</dbReference>
<accession>A0A2X0PM25</accession>
<name>A0A2X0PM25_9BASI</name>
<evidence type="ECO:0000256" key="3">
    <source>
        <dbReference type="ARBA" id="ARBA00022723"/>
    </source>
</evidence>
<dbReference type="GO" id="GO:0018576">
    <property type="term" value="F:catechol 1,2-dioxygenase activity"/>
    <property type="evidence" value="ECO:0007669"/>
    <property type="project" value="InterPro"/>
</dbReference>
<evidence type="ECO:0000313" key="10">
    <source>
        <dbReference type="Proteomes" id="UP000249464"/>
    </source>
</evidence>
<dbReference type="InterPro" id="IPR007535">
    <property type="entry name" value="Catechol_dOase_N"/>
</dbReference>
<dbReference type="Gene3D" id="2.60.130.10">
    <property type="entry name" value="Aromatic compound dioxygenase"/>
    <property type="match status" value="1"/>
</dbReference>
<dbReference type="GO" id="GO:0009712">
    <property type="term" value="P:catechol-containing compound metabolic process"/>
    <property type="evidence" value="ECO:0007669"/>
    <property type="project" value="InterPro"/>
</dbReference>
<protein>
    <submittedName>
        <fullName evidence="9">BQ5605_C024g09840 protein</fullName>
    </submittedName>
</protein>
<dbReference type="InterPro" id="IPR000627">
    <property type="entry name" value="Intradiol_dOase_C"/>
</dbReference>
<evidence type="ECO:0000256" key="4">
    <source>
        <dbReference type="ARBA" id="ARBA00022964"/>
    </source>
</evidence>
<evidence type="ECO:0000259" key="7">
    <source>
        <dbReference type="Pfam" id="PF00775"/>
    </source>
</evidence>
<comment type="similarity">
    <text evidence="2">Belongs to the intradiol ring-cleavage dioxygenase family.</text>
</comment>
<evidence type="ECO:0000256" key="6">
    <source>
        <dbReference type="ARBA" id="ARBA00023004"/>
    </source>
</evidence>
<organism evidence="9 10">
    <name type="scientific">Microbotryum silenes-dioicae</name>
    <dbReference type="NCBI Taxonomy" id="796604"/>
    <lineage>
        <taxon>Eukaryota</taxon>
        <taxon>Fungi</taxon>
        <taxon>Dikarya</taxon>
        <taxon>Basidiomycota</taxon>
        <taxon>Pucciniomycotina</taxon>
        <taxon>Microbotryomycetes</taxon>
        <taxon>Microbotryales</taxon>
        <taxon>Microbotryaceae</taxon>
        <taxon>Microbotryum</taxon>
    </lineage>
</organism>
<dbReference type="AlphaFoldDB" id="A0A2X0PM25"/>
<keyword evidence="3" id="KW-0479">Metal-binding</keyword>
<keyword evidence="5" id="KW-0560">Oxidoreductase</keyword>
<dbReference type="InterPro" id="IPR015889">
    <property type="entry name" value="Intradiol_dOase_core"/>
</dbReference>
<keyword evidence="10" id="KW-1185">Reference proteome</keyword>
<proteinExistence type="inferred from homology"/>
<evidence type="ECO:0000259" key="8">
    <source>
        <dbReference type="Pfam" id="PF04444"/>
    </source>
</evidence>
<sequence>MSTTDYSAYTQSVIDSIGKNASPRVKEAFPIMLKHLHAAIIETGLTTEEWLGICNLLIEAGKVSDDKRNEMVLVTDVLGVESLVDMLEHDKYAKAGVDATPSAILGPFYRHGVTPQPMGTSIIREKEPGAPFVHLFGTVFDSDGKPLNGATLDIWHDVSPFFVTELLGMADKTELRFFFSALLQAPDGLYDAQSPEKAEHHCRGRFETGEDGKYSLIALGPTAYPIPFDHTAGKVLTMMDRHAYRPAHIHFCVSASGHKTLVTQVFDRKSKYLDDDAVFAVKDSLIVDFVPVSHPLPNGGEFDETPKLELKYDITLASNKLE</sequence>
<comment type="cofactor">
    <cofactor evidence="1">
        <name>Fe(3+)</name>
        <dbReference type="ChEBI" id="CHEBI:29034"/>
    </cofactor>
</comment>
<dbReference type="STRING" id="796604.A0A2X0PM25"/>
<dbReference type="Pfam" id="PF00775">
    <property type="entry name" value="Dioxygenase_C"/>
    <property type="match status" value="1"/>
</dbReference>
<keyword evidence="4" id="KW-0223">Dioxygenase</keyword>
<evidence type="ECO:0000256" key="2">
    <source>
        <dbReference type="ARBA" id="ARBA00007825"/>
    </source>
</evidence>
<dbReference type="GO" id="GO:0008199">
    <property type="term" value="F:ferric iron binding"/>
    <property type="evidence" value="ECO:0007669"/>
    <property type="project" value="InterPro"/>
</dbReference>
<dbReference type="SUPFAM" id="SSF49482">
    <property type="entry name" value="Aromatic compound dioxygenase"/>
    <property type="match status" value="2"/>
</dbReference>
<gene>
    <name evidence="9" type="primary">BQ5605_C024g09840</name>
    <name evidence="9" type="ORF">BQ5605_C024G09840</name>
</gene>